<proteinExistence type="inferred from homology"/>
<dbReference type="CDD" id="cd02205">
    <property type="entry name" value="CBS_pair_SF"/>
    <property type="match status" value="1"/>
</dbReference>
<name>A0A7E4UWC3_PANRE</name>
<protein>
    <submittedName>
        <fullName evidence="9">CBS domain-containing protein</fullName>
    </submittedName>
</protein>
<keyword evidence="8" id="KW-1185">Reference proteome</keyword>
<evidence type="ECO:0000256" key="5">
    <source>
        <dbReference type="PROSITE-ProRule" id="PRU00703"/>
    </source>
</evidence>
<dbReference type="SMART" id="SM00116">
    <property type="entry name" value="CBS"/>
    <property type="match status" value="3"/>
</dbReference>
<organism evidence="8 9">
    <name type="scientific">Panagrellus redivivus</name>
    <name type="common">Microworm</name>
    <dbReference type="NCBI Taxonomy" id="6233"/>
    <lineage>
        <taxon>Eukaryota</taxon>
        <taxon>Metazoa</taxon>
        <taxon>Ecdysozoa</taxon>
        <taxon>Nematoda</taxon>
        <taxon>Chromadorea</taxon>
        <taxon>Rhabditida</taxon>
        <taxon>Tylenchina</taxon>
        <taxon>Panagrolaimomorpha</taxon>
        <taxon>Panagrolaimoidea</taxon>
        <taxon>Panagrolaimidae</taxon>
        <taxon>Panagrellus</taxon>
    </lineage>
</organism>
<dbReference type="InterPro" id="IPR046342">
    <property type="entry name" value="CBS_dom_sf"/>
</dbReference>
<reference evidence="8" key="1">
    <citation type="journal article" date="2013" name="Genetics">
        <title>The draft genome and transcriptome of Panagrellus redivivus are shaped by the harsh demands of a free-living lifestyle.</title>
        <authorList>
            <person name="Srinivasan J."/>
            <person name="Dillman A.R."/>
            <person name="Macchietto M.G."/>
            <person name="Heikkinen L."/>
            <person name="Lakso M."/>
            <person name="Fracchia K.M."/>
            <person name="Antoshechkin I."/>
            <person name="Mortazavi A."/>
            <person name="Wong G."/>
            <person name="Sternberg P.W."/>
        </authorList>
    </citation>
    <scope>NUCLEOTIDE SEQUENCE [LARGE SCALE GENOMIC DNA]</scope>
    <source>
        <strain evidence="8">MT8872</strain>
    </source>
</reference>
<dbReference type="InterPro" id="IPR000644">
    <property type="entry name" value="CBS_dom"/>
</dbReference>
<keyword evidence="2" id="KW-0677">Repeat</keyword>
<comment type="similarity">
    <text evidence="1">Belongs to the 5'-AMP-activated protein kinase gamma subunit family.</text>
</comment>
<evidence type="ECO:0000256" key="3">
    <source>
        <dbReference type="ARBA" id="ARBA00023122"/>
    </source>
</evidence>
<evidence type="ECO:0000313" key="9">
    <source>
        <dbReference type="WBParaSite" id="Pan_g13624.t1"/>
    </source>
</evidence>
<dbReference type="Pfam" id="PF00571">
    <property type="entry name" value="CBS"/>
    <property type="match status" value="2"/>
</dbReference>
<dbReference type="SUPFAM" id="SSF54631">
    <property type="entry name" value="CBS-domain pair"/>
    <property type="match status" value="2"/>
</dbReference>
<evidence type="ECO:0000313" key="8">
    <source>
        <dbReference type="Proteomes" id="UP000492821"/>
    </source>
</evidence>
<feature type="compositionally biased region" description="Polar residues" evidence="6">
    <location>
        <begin position="245"/>
        <end position="260"/>
    </location>
</feature>
<dbReference type="PROSITE" id="PS51371">
    <property type="entry name" value="CBS"/>
    <property type="match status" value="2"/>
</dbReference>
<feature type="compositionally biased region" description="Acidic residues" evidence="6">
    <location>
        <begin position="37"/>
        <end position="47"/>
    </location>
</feature>
<feature type="compositionally biased region" description="Acidic residues" evidence="6">
    <location>
        <begin position="93"/>
        <end position="109"/>
    </location>
</feature>
<dbReference type="PANTHER" id="PTHR13780:SF32">
    <property type="entry name" value="CBS DOMAIN-CONTAINING PROTEIN"/>
    <property type="match status" value="1"/>
</dbReference>
<dbReference type="Gene3D" id="3.10.580.10">
    <property type="entry name" value="CBS-domain"/>
    <property type="match status" value="2"/>
</dbReference>
<dbReference type="InterPro" id="IPR050511">
    <property type="entry name" value="AMPK_gamma/SDS23_families"/>
</dbReference>
<feature type="domain" description="CBS" evidence="7">
    <location>
        <begin position="489"/>
        <end position="549"/>
    </location>
</feature>
<dbReference type="Proteomes" id="UP000492821">
    <property type="component" value="Unassembled WGS sequence"/>
</dbReference>
<feature type="compositionally biased region" description="Basic and acidic residues" evidence="6">
    <location>
        <begin position="209"/>
        <end position="224"/>
    </location>
</feature>
<dbReference type="WBParaSite" id="Pan_g13624.t1">
    <property type="protein sequence ID" value="Pan_g13624.t1"/>
    <property type="gene ID" value="Pan_g13624"/>
</dbReference>
<dbReference type="GO" id="GO:0005737">
    <property type="term" value="C:cytoplasm"/>
    <property type="evidence" value="ECO:0007669"/>
    <property type="project" value="TreeGrafter"/>
</dbReference>
<sequence length="631" mass="70764">MIGVLDQSASPDPWNRRRPPGPPPSTPSSMPAAPLDAMDEEIEEAEEVIVHSAQKPPVYRTTQGSNDTKGNNNVVKPANGLTENVNSYYNDTDIIDEDEDDDMEEDYNDDDRNGLISDAGMYSVVDIDDDIIIEGEDPQIREMRQRKRTLSIKLRETVEAFRRLNSTSNGRSSNGWSSSSGGESGETPPTRPPKLAVKAPSQDSAVESDYTRRESIESRREYMRSRRQTITGKWPSAVRRPKMSLNGSLPSQRKTSNDSQFIDDDDDMEPAAVVGARGRRFSVPEKVLIRAHYAILRHEDHELHFLGAFTRQDEPIKHYMQSITCYDVAPGHSAVCILDAALTVRKSVIAYCTTGLAAALVANTANDDNYDIMTLTDCLHIFRAVAKEPTLADLKLKEFYSNHMPNRKKIIYSDSAQTVWDVARMFRVNRVHRIPIMHTDPGKFTGDQSNLMYFLSLRRIFSEVIFKIVDSKCVMSPNLQALTFKDTQIGTWGKIAQLQVPESTPCGEIIDILLERKISCIGLTNEEGFISGIITKQDIMNTVAERRDAPFTETLNIPASKMVSEDCLDFLVTTECTLANAMRTLYQSTLPCLFVVDNRGEFVQGIVSYADIMDFLLKTIEQSRPKMNSSS</sequence>
<comment type="subunit">
    <text evidence="4">AMPK is a heterotrimer of an alpha catalytic subunit (PRKAA1 or PRKAA2), a beta (PRKAB1 or PRKAB2) and a gamma non-catalytic subunits (PRKAG1, PRKAG2 or PRKAG3). Interacts with FNIP1 and FNIP2.</text>
</comment>
<dbReference type="GO" id="GO:0019901">
    <property type="term" value="F:protein kinase binding"/>
    <property type="evidence" value="ECO:0007669"/>
    <property type="project" value="TreeGrafter"/>
</dbReference>
<feature type="compositionally biased region" description="Polar residues" evidence="6">
    <location>
        <begin position="60"/>
        <end position="74"/>
    </location>
</feature>
<dbReference type="GO" id="GO:0031588">
    <property type="term" value="C:nucleotide-activated protein kinase complex"/>
    <property type="evidence" value="ECO:0007669"/>
    <property type="project" value="TreeGrafter"/>
</dbReference>
<evidence type="ECO:0000256" key="1">
    <source>
        <dbReference type="ARBA" id="ARBA00006750"/>
    </source>
</evidence>
<evidence type="ECO:0000256" key="4">
    <source>
        <dbReference type="ARBA" id="ARBA00025878"/>
    </source>
</evidence>
<dbReference type="GO" id="GO:0019887">
    <property type="term" value="F:protein kinase regulator activity"/>
    <property type="evidence" value="ECO:0007669"/>
    <property type="project" value="TreeGrafter"/>
</dbReference>
<evidence type="ECO:0000256" key="6">
    <source>
        <dbReference type="SAM" id="MobiDB-lite"/>
    </source>
</evidence>
<feature type="region of interest" description="Disordered" evidence="6">
    <location>
        <begin position="1"/>
        <end position="115"/>
    </location>
</feature>
<evidence type="ECO:0000256" key="2">
    <source>
        <dbReference type="ARBA" id="ARBA00022737"/>
    </source>
</evidence>
<dbReference type="PANTHER" id="PTHR13780">
    <property type="entry name" value="AMP-ACTIVATED PROTEIN KINASE, GAMMA REGULATORY SUBUNIT"/>
    <property type="match status" value="1"/>
</dbReference>
<evidence type="ECO:0000259" key="7">
    <source>
        <dbReference type="PROSITE" id="PS51371"/>
    </source>
</evidence>
<feature type="compositionally biased region" description="Low complexity" evidence="6">
    <location>
        <begin position="165"/>
        <end position="181"/>
    </location>
</feature>
<feature type="domain" description="CBS" evidence="7">
    <location>
        <begin position="562"/>
        <end position="623"/>
    </location>
</feature>
<feature type="region of interest" description="Disordered" evidence="6">
    <location>
        <begin position="163"/>
        <end position="266"/>
    </location>
</feature>
<accession>A0A7E4UWC3</accession>
<reference evidence="9" key="2">
    <citation type="submission" date="2020-10" db="UniProtKB">
        <authorList>
            <consortium name="WormBaseParasite"/>
        </authorList>
    </citation>
    <scope>IDENTIFICATION</scope>
</reference>
<dbReference type="GO" id="GO:0005634">
    <property type="term" value="C:nucleus"/>
    <property type="evidence" value="ECO:0007669"/>
    <property type="project" value="TreeGrafter"/>
</dbReference>
<dbReference type="GO" id="GO:0016208">
    <property type="term" value="F:AMP binding"/>
    <property type="evidence" value="ECO:0007669"/>
    <property type="project" value="TreeGrafter"/>
</dbReference>
<keyword evidence="3 5" id="KW-0129">CBS domain</keyword>
<dbReference type="AlphaFoldDB" id="A0A7E4UWC3"/>